<evidence type="ECO:0000259" key="2">
    <source>
        <dbReference type="Pfam" id="PF10453"/>
    </source>
</evidence>
<keyword evidence="4" id="KW-1185">Reference proteome</keyword>
<sequence>MDSQDEARVAYFKAQLSCPEDVSQWIQQRRANYPTRQNIARKQEQLASESGNAERAALPDWLLHPTAAPRSHHQNRQVKRPRPSPANDNPLTTLCDYASSDSDMDPVRDAQPAKSTNTAKAPADPPLPNQPELHRKPHRFGPGKNRPQPPPARPRDAVCSRRPGLFQALVALDIKRDHRATLQCLQYIRDHRFFDVPVAAKKPLIEELN</sequence>
<evidence type="ECO:0000256" key="1">
    <source>
        <dbReference type="SAM" id="MobiDB-lite"/>
    </source>
</evidence>
<dbReference type="PANTHER" id="PTHR13309:SF0">
    <property type="entry name" value="FMR1-INTERACTING PROTEIN NUFIP1"/>
    <property type="match status" value="1"/>
</dbReference>
<evidence type="ECO:0000313" key="4">
    <source>
        <dbReference type="Proteomes" id="UP001151582"/>
    </source>
</evidence>
<gene>
    <name evidence="3" type="ORF">H4R34_001566</name>
</gene>
<name>A0A9W8B892_9FUNG</name>
<dbReference type="GO" id="GO:0000492">
    <property type="term" value="P:box C/D snoRNP assembly"/>
    <property type="evidence" value="ECO:0007669"/>
    <property type="project" value="TreeGrafter"/>
</dbReference>
<dbReference type="Proteomes" id="UP001151582">
    <property type="component" value="Unassembled WGS sequence"/>
</dbReference>
<evidence type="ECO:0000313" key="3">
    <source>
        <dbReference type="EMBL" id="KAJ1982869.1"/>
    </source>
</evidence>
<dbReference type="InterPro" id="IPR039136">
    <property type="entry name" value="NUFIP1-like"/>
</dbReference>
<organism evidence="3 4">
    <name type="scientific">Dimargaris verticillata</name>
    <dbReference type="NCBI Taxonomy" id="2761393"/>
    <lineage>
        <taxon>Eukaryota</taxon>
        <taxon>Fungi</taxon>
        <taxon>Fungi incertae sedis</taxon>
        <taxon>Zoopagomycota</taxon>
        <taxon>Kickxellomycotina</taxon>
        <taxon>Dimargaritomycetes</taxon>
        <taxon>Dimargaritales</taxon>
        <taxon>Dimargaritaceae</taxon>
        <taxon>Dimargaris</taxon>
    </lineage>
</organism>
<dbReference type="EMBL" id="JANBQB010000077">
    <property type="protein sequence ID" value="KAJ1982869.1"/>
    <property type="molecule type" value="Genomic_DNA"/>
</dbReference>
<proteinExistence type="predicted"/>
<dbReference type="OrthoDB" id="273070at2759"/>
<protein>
    <recommendedName>
        <fullName evidence="2">FMR1-interacting protein 1 conserved domain-containing protein</fullName>
    </recommendedName>
</protein>
<dbReference type="InterPro" id="IPR019496">
    <property type="entry name" value="NUFIP1_cons_dom"/>
</dbReference>
<accession>A0A9W8B892</accession>
<feature type="domain" description="FMR1-interacting protein 1 conserved" evidence="2">
    <location>
        <begin position="16"/>
        <end position="48"/>
    </location>
</feature>
<dbReference type="GO" id="GO:0003723">
    <property type="term" value="F:RNA binding"/>
    <property type="evidence" value="ECO:0007669"/>
    <property type="project" value="InterPro"/>
</dbReference>
<dbReference type="AlphaFoldDB" id="A0A9W8B892"/>
<dbReference type="Pfam" id="PF10453">
    <property type="entry name" value="NUFIP1"/>
    <property type="match status" value="1"/>
</dbReference>
<reference evidence="3" key="1">
    <citation type="submission" date="2022-07" db="EMBL/GenBank/DDBJ databases">
        <title>Phylogenomic reconstructions and comparative analyses of Kickxellomycotina fungi.</title>
        <authorList>
            <person name="Reynolds N.K."/>
            <person name="Stajich J.E."/>
            <person name="Barry K."/>
            <person name="Grigoriev I.V."/>
            <person name="Crous P."/>
            <person name="Smith M.E."/>
        </authorList>
    </citation>
    <scope>NUCLEOTIDE SEQUENCE</scope>
    <source>
        <strain evidence="3">RSA 567</strain>
    </source>
</reference>
<feature type="compositionally biased region" description="Basic residues" evidence="1">
    <location>
        <begin position="70"/>
        <end position="82"/>
    </location>
</feature>
<dbReference type="PANTHER" id="PTHR13309">
    <property type="entry name" value="NUCLEAR FRAGILE X MENTAL RETARDATION PROTEIN INTERACTING PROTEIN 1"/>
    <property type="match status" value="1"/>
</dbReference>
<comment type="caution">
    <text evidence="3">The sequence shown here is derived from an EMBL/GenBank/DDBJ whole genome shotgun (WGS) entry which is preliminary data.</text>
</comment>
<dbReference type="GO" id="GO:0005634">
    <property type="term" value="C:nucleus"/>
    <property type="evidence" value="ECO:0007669"/>
    <property type="project" value="TreeGrafter"/>
</dbReference>
<feature type="region of interest" description="Disordered" evidence="1">
    <location>
        <begin position="36"/>
        <end position="158"/>
    </location>
</feature>
<feature type="compositionally biased region" description="Polar residues" evidence="1">
    <location>
        <begin position="36"/>
        <end position="51"/>
    </location>
</feature>